<proteinExistence type="predicted"/>
<evidence type="ECO:0000313" key="2">
    <source>
        <dbReference type="Proteomes" id="UP000831390"/>
    </source>
</evidence>
<protein>
    <submittedName>
        <fullName evidence="1">Uncharacterized protein</fullName>
    </submittedName>
</protein>
<sequence>MSLPRLILYGFTVTLLASCAPPNAPSKIPLSYSLDESDKVVDFAANRTWKPVFSDTLVARLERGAITAYNQRDQTLPADSLPRARRMRGLVFGANPNKPALHSPQALKGILPPDNGKDFVDLHFYDSGVQLYLFYARVHQADLEKIANRSLEFILLK</sequence>
<dbReference type="EMBL" id="CP094534">
    <property type="protein sequence ID" value="UOE34983.1"/>
    <property type="molecule type" value="Genomic_DNA"/>
</dbReference>
<accession>A0ABY4B774</accession>
<dbReference type="PROSITE" id="PS51257">
    <property type="entry name" value="PROKAR_LIPOPROTEIN"/>
    <property type="match status" value="1"/>
</dbReference>
<dbReference type="RefSeq" id="WP_243516397.1">
    <property type="nucleotide sequence ID" value="NZ_CP094534.1"/>
</dbReference>
<evidence type="ECO:0000313" key="1">
    <source>
        <dbReference type="EMBL" id="UOE34983.1"/>
    </source>
</evidence>
<keyword evidence="2" id="KW-1185">Reference proteome</keyword>
<gene>
    <name evidence="1" type="ORF">MTP16_04860</name>
</gene>
<name>A0ABY4B774_9BACT</name>
<reference evidence="1 2" key="1">
    <citation type="submission" date="2022-03" db="EMBL/GenBank/DDBJ databases">
        <title>Hymenobactersp. isolated from the air.</title>
        <authorList>
            <person name="Won M."/>
            <person name="Kwon S.-W."/>
        </authorList>
    </citation>
    <scope>NUCLEOTIDE SEQUENCE [LARGE SCALE GENOMIC DNA]</scope>
    <source>
        <strain evidence="1 2">KACC 22596</strain>
    </source>
</reference>
<organism evidence="1 2">
    <name type="scientific">Hymenobacter monticola</name>
    <dbReference type="NCBI Taxonomy" id="1705399"/>
    <lineage>
        <taxon>Bacteria</taxon>
        <taxon>Pseudomonadati</taxon>
        <taxon>Bacteroidota</taxon>
        <taxon>Cytophagia</taxon>
        <taxon>Cytophagales</taxon>
        <taxon>Hymenobacteraceae</taxon>
        <taxon>Hymenobacter</taxon>
    </lineage>
</organism>
<dbReference type="Proteomes" id="UP000831390">
    <property type="component" value="Chromosome"/>
</dbReference>